<sequence length="836" mass="96676">MDDLPSRELFNEELYLRTFPDIAQAVRDGRFSSGYDHWTLHGRFELAAGQRVAGSSFLLDALDHGVEGSNASLTKKPLYYFSGRDRSMLKREIQGVRAVVVTGDLVYANLEDHPKSPDLVLIQGSKEIPFEPCTVSLPRRFDFDVTKNIDVILDGRNSVRGPHLSVDTYRDWNVPGFNTLEIQLEKSDLPYRMAFRQQIVAEGASRPLSFRANIANQRSHANLIVKFTNLDTQETEVHTVEFDREFFGGTTLNNYQQVEIAAPEGISNVAVDISIDYFGCTEPDSRFSPFLFIFDVHLHESGQEFTDWLFGADTLEGQWMRAKADGNLEGVDSYAYWDEKTYWPEEARRIFIRSGEETTVLMTKPVEVASHFFDEDFYKEQNPDLNLTCVDAFSHYLLRGWKEFRNPNPEFSVREYLLRHPDVESAGTEPLIHYANIGRRQSRSLGTFNEKINEIWNRSGKAMPEGDESVIFERAQDMMVPMSIINSRKIAVFVVPEHNSMSGGIYSFFSIADHARRMRRLHGYDVLVMTRANPRGLTYVRCTAFRNSETVLRLEQLRLFAEVSELQIHIPEYATVDFVRHLSPELVKYLLRRDSVHINIMNQNIRMMPESEMFRDLRRISNSMGQSVSHRAFFTQELADRYNLPTLLMPAFTDLSDYPALGFEHKENIIIYSNDDAPYRRAVLKRLEQLHDYKLVQIQDMTFDVYMDLATRCKFSVSFGEGFDGYVAQPMYQGGIGFALYNDEFFPDASYKKFANFFRTEEEMIEKIVPTIRRLEADRQRYVALNKALRAKWDKLYSYDDYVARIVKLMRNEYELFPTGRSIVRSGSPGFEEALP</sequence>
<reference evidence="1 2" key="1">
    <citation type="submission" date="2015-03" db="EMBL/GenBank/DDBJ databases">
        <authorList>
            <person name="Murphy D."/>
        </authorList>
    </citation>
    <scope>NUCLEOTIDE SEQUENCE [LARGE SCALE GENOMIC DNA]</scope>
    <source>
        <strain evidence="1 2">DSM 44277</strain>
    </source>
</reference>
<accession>A0A0U0W2X9</accession>
<gene>
    <name evidence="1" type="ORF">BN971_00644</name>
</gene>
<evidence type="ECO:0000313" key="2">
    <source>
        <dbReference type="Proteomes" id="UP000198875"/>
    </source>
</evidence>
<name>A0A0U0W2X9_MYCBE</name>
<dbReference type="AlphaFoldDB" id="A0A0U0W2X9"/>
<dbReference type="EMBL" id="CSTD01000001">
    <property type="protein sequence ID" value="CPR05771.1"/>
    <property type="molecule type" value="Genomic_DNA"/>
</dbReference>
<dbReference type="RefSeq" id="WP_085181124.1">
    <property type="nucleotide sequence ID" value="NZ_CSTD01000001.1"/>
</dbReference>
<proteinExistence type="predicted"/>
<evidence type="ECO:0000313" key="1">
    <source>
        <dbReference type="EMBL" id="CPR05771.1"/>
    </source>
</evidence>
<dbReference type="OrthoDB" id="7615426at2"/>
<organism evidence="1 2">
    <name type="scientific">Mycobacterium bohemicum DSM 44277</name>
    <dbReference type="NCBI Taxonomy" id="1236609"/>
    <lineage>
        <taxon>Bacteria</taxon>
        <taxon>Bacillati</taxon>
        <taxon>Actinomycetota</taxon>
        <taxon>Actinomycetes</taxon>
        <taxon>Mycobacteriales</taxon>
        <taxon>Mycobacteriaceae</taxon>
        <taxon>Mycobacterium</taxon>
    </lineage>
</organism>
<protein>
    <submittedName>
        <fullName evidence="1">Uncharacterized protein</fullName>
    </submittedName>
</protein>
<dbReference type="Proteomes" id="UP000198875">
    <property type="component" value="Unassembled WGS sequence"/>
</dbReference>